<comment type="caution">
    <text evidence="1">The sequence shown here is derived from an EMBL/GenBank/DDBJ whole genome shotgun (WGS) entry which is preliminary data.</text>
</comment>
<keyword evidence="2" id="KW-1185">Reference proteome</keyword>
<sequence length="230" mass="25264">MCSLPSVPIRSSLISELKELNAAIQTSSNIPIAELVQQERAVQQIPSASNPCVVLLRVQIICRPRVSRHISYKNHQQLHRSENKVLESFICCVFLFSRILSVSGDTLLPCEFPAIYSFGYSNSDTGSSSPAFTLFPAANAADRARDGGPIMDFPGLGSLLTFHLSCLTSQLRLTQAETSCQDRKTHAFDIRQIDLALGFVTMSLINLLQNYQASLADKLHLLTELPGVIS</sequence>
<evidence type="ECO:0000313" key="2">
    <source>
        <dbReference type="Proteomes" id="UP001428341"/>
    </source>
</evidence>
<dbReference type="EMBL" id="JBCGBO010000002">
    <property type="protein sequence ID" value="KAK9221518.1"/>
    <property type="molecule type" value="Genomic_DNA"/>
</dbReference>
<proteinExistence type="predicted"/>
<evidence type="ECO:0000313" key="1">
    <source>
        <dbReference type="EMBL" id="KAK9221518.1"/>
    </source>
</evidence>
<dbReference type="Proteomes" id="UP001428341">
    <property type="component" value="Unassembled WGS sequence"/>
</dbReference>
<accession>A0AAP0QWR8</accession>
<protein>
    <submittedName>
        <fullName evidence="1">Uncharacterized protein</fullName>
    </submittedName>
</protein>
<reference evidence="1 2" key="1">
    <citation type="submission" date="2024-05" db="EMBL/GenBank/DDBJ databases">
        <title>Haplotype-resolved chromosome-level genome assembly of Huyou (Citrus changshanensis).</title>
        <authorList>
            <person name="Miao C."/>
            <person name="Chen W."/>
            <person name="Wu Y."/>
            <person name="Wang L."/>
            <person name="Zhao S."/>
            <person name="Grierson D."/>
            <person name="Xu C."/>
            <person name="Chen K."/>
        </authorList>
    </citation>
    <scope>NUCLEOTIDE SEQUENCE [LARGE SCALE GENOMIC DNA]</scope>
    <source>
        <strain evidence="1">01-14</strain>
        <tissue evidence="1">Leaf</tissue>
    </source>
</reference>
<gene>
    <name evidence="1" type="ORF">WN944_009945</name>
</gene>
<dbReference type="AlphaFoldDB" id="A0AAP0QWR8"/>
<name>A0AAP0QWR8_9ROSI</name>
<organism evidence="1 2">
    <name type="scientific">Citrus x changshan-huyou</name>
    <dbReference type="NCBI Taxonomy" id="2935761"/>
    <lineage>
        <taxon>Eukaryota</taxon>
        <taxon>Viridiplantae</taxon>
        <taxon>Streptophyta</taxon>
        <taxon>Embryophyta</taxon>
        <taxon>Tracheophyta</taxon>
        <taxon>Spermatophyta</taxon>
        <taxon>Magnoliopsida</taxon>
        <taxon>eudicotyledons</taxon>
        <taxon>Gunneridae</taxon>
        <taxon>Pentapetalae</taxon>
        <taxon>rosids</taxon>
        <taxon>malvids</taxon>
        <taxon>Sapindales</taxon>
        <taxon>Rutaceae</taxon>
        <taxon>Aurantioideae</taxon>
        <taxon>Citrus</taxon>
    </lineage>
</organism>